<evidence type="ECO:0000256" key="1">
    <source>
        <dbReference type="ARBA" id="ARBA00023121"/>
    </source>
</evidence>
<gene>
    <name evidence="2" type="ORF">SAMN02910350_01000</name>
</gene>
<dbReference type="Gene3D" id="3.40.50.10440">
    <property type="entry name" value="Dihydroxyacetone kinase, domain 1"/>
    <property type="match status" value="1"/>
</dbReference>
<dbReference type="AlphaFoldDB" id="A0A1G5RWU1"/>
<dbReference type="InterPro" id="IPR043168">
    <property type="entry name" value="DegV_C"/>
</dbReference>
<evidence type="ECO:0000313" key="2">
    <source>
        <dbReference type="EMBL" id="SCZ77921.1"/>
    </source>
</evidence>
<dbReference type="RefSeq" id="WP_090161819.1">
    <property type="nucleotide sequence ID" value="NZ_FMWK01000004.1"/>
</dbReference>
<dbReference type="NCBIfam" id="TIGR00762">
    <property type="entry name" value="DegV"/>
    <property type="match status" value="1"/>
</dbReference>
<dbReference type="InterPro" id="IPR050270">
    <property type="entry name" value="DegV_domain_contain"/>
</dbReference>
<dbReference type="Gene3D" id="2.20.28.50">
    <property type="entry name" value="degv family protein"/>
    <property type="match status" value="1"/>
</dbReference>
<organism evidence="2 3">
    <name type="scientific">Pseudobutyrivibrio xylanivorans</name>
    <dbReference type="NCBI Taxonomy" id="185007"/>
    <lineage>
        <taxon>Bacteria</taxon>
        <taxon>Bacillati</taxon>
        <taxon>Bacillota</taxon>
        <taxon>Clostridia</taxon>
        <taxon>Lachnospirales</taxon>
        <taxon>Lachnospiraceae</taxon>
        <taxon>Pseudobutyrivibrio</taxon>
    </lineage>
</organism>
<dbReference type="GO" id="GO:0008289">
    <property type="term" value="F:lipid binding"/>
    <property type="evidence" value="ECO:0007669"/>
    <property type="project" value="UniProtKB-KW"/>
</dbReference>
<dbReference type="InterPro" id="IPR003797">
    <property type="entry name" value="DegV"/>
</dbReference>
<proteinExistence type="predicted"/>
<dbReference type="Gene3D" id="3.30.1180.10">
    <property type="match status" value="1"/>
</dbReference>
<reference evidence="2 3" key="1">
    <citation type="submission" date="2016-10" db="EMBL/GenBank/DDBJ databases">
        <authorList>
            <person name="de Groot N.N."/>
        </authorList>
    </citation>
    <scope>NUCLEOTIDE SEQUENCE [LARGE SCALE GENOMIC DNA]</scope>
    <source>
        <strain evidence="2 3">DSM 10317</strain>
    </source>
</reference>
<dbReference type="Pfam" id="PF02645">
    <property type="entry name" value="DegV"/>
    <property type="match status" value="1"/>
</dbReference>
<keyword evidence="1" id="KW-0446">Lipid-binding</keyword>
<protein>
    <submittedName>
        <fullName evidence="2">EDD domain protein, DegV family</fullName>
    </submittedName>
</protein>
<dbReference type="SUPFAM" id="SSF82549">
    <property type="entry name" value="DAK1/DegV-like"/>
    <property type="match status" value="1"/>
</dbReference>
<dbReference type="PROSITE" id="PS51482">
    <property type="entry name" value="DEGV"/>
    <property type="match status" value="1"/>
</dbReference>
<dbReference type="PANTHER" id="PTHR33434:SF2">
    <property type="entry name" value="FATTY ACID-BINDING PROTEIN TM_1468"/>
    <property type="match status" value="1"/>
</dbReference>
<dbReference type="EMBL" id="FMWK01000004">
    <property type="protein sequence ID" value="SCZ77921.1"/>
    <property type="molecule type" value="Genomic_DNA"/>
</dbReference>
<name>A0A1G5RWU1_PSEXY</name>
<sequence>MSDYVISCCSTVDVTEEFLKERNIEHVCFHYYMDEVAYTDDLFKSMSAKDFYQAMVDGAMTRTSQVNAEEYTAYFKKFLEQGKDIIHLTLSGGISGTINSARIAADMLKEEFPDRKLVVFDSLTASAGYALMMDKLASLRDEGYDFDRLVNWTNGHIQNQNTWFFTTDLTFFIRGGRVSKLSGWFGTALNICPLLNINDEGKLCPRQKCRGKKMVKRAALEAIKQRIDDGEDYSENIFITHSVCYDDAREMADMLEFAFPKMKEKIQIFDIGPTIGSHTGPGTVAIGFWGSLKEH</sequence>
<dbReference type="PANTHER" id="PTHR33434">
    <property type="entry name" value="DEGV DOMAIN-CONTAINING PROTEIN DR_1986-RELATED"/>
    <property type="match status" value="1"/>
</dbReference>
<dbReference type="Proteomes" id="UP000199428">
    <property type="component" value="Unassembled WGS sequence"/>
</dbReference>
<evidence type="ECO:0000313" key="3">
    <source>
        <dbReference type="Proteomes" id="UP000199428"/>
    </source>
</evidence>
<accession>A0A1G5RWU1</accession>